<gene>
    <name evidence="2" type="ORF">Q9K02_03280</name>
</gene>
<sequence length="176" mass="18703">MKQIASATALALILAACSDQEPAAEPEADIATATPTASDDDSAVEDISAGDADAAMDAMERDDATDGSTANASARSEVQSIPAAFRGTWATSPENCSARSFYRVTVKDDRVNFFEDGGFASDIRVNGSALAVTYPFENPEGETENRVVYFARETEDRIRIRQGGGESQTYVACPDQ</sequence>
<dbReference type="RefSeq" id="WP_305931603.1">
    <property type="nucleotide sequence ID" value="NZ_JAVAIM010000001.1"/>
</dbReference>
<evidence type="ECO:0000313" key="2">
    <source>
        <dbReference type="EMBL" id="MDP4574160.1"/>
    </source>
</evidence>
<reference evidence="2 3" key="1">
    <citation type="submission" date="2023-08" db="EMBL/GenBank/DDBJ databases">
        <title>genomic of G39.</title>
        <authorList>
            <person name="Wang Y."/>
        </authorList>
    </citation>
    <scope>NUCLEOTIDE SEQUENCE [LARGE SCALE GENOMIC DNA]</scope>
    <source>
        <strain evidence="2 3">G39</strain>
    </source>
</reference>
<keyword evidence="3" id="KW-1185">Reference proteome</keyword>
<comment type="caution">
    <text evidence="2">The sequence shown here is derived from an EMBL/GenBank/DDBJ whole genome shotgun (WGS) entry which is preliminary data.</text>
</comment>
<name>A0ABT9HMD4_9SPHN</name>
<evidence type="ECO:0000256" key="1">
    <source>
        <dbReference type="SAM" id="MobiDB-lite"/>
    </source>
</evidence>
<evidence type="ECO:0000313" key="3">
    <source>
        <dbReference type="Proteomes" id="UP001240639"/>
    </source>
</evidence>
<feature type="compositionally biased region" description="Polar residues" evidence="1">
    <location>
        <begin position="67"/>
        <end position="77"/>
    </location>
</feature>
<dbReference type="Proteomes" id="UP001240639">
    <property type="component" value="Unassembled WGS sequence"/>
</dbReference>
<evidence type="ECO:0008006" key="4">
    <source>
        <dbReference type="Google" id="ProtNLM"/>
    </source>
</evidence>
<proteinExistence type="predicted"/>
<dbReference type="PROSITE" id="PS51257">
    <property type="entry name" value="PROKAR_LIPOPROTEIN"/>
    <property type="match status" value="1"/>
</dbReference>
<feature type="region of interest" description="Disordered" evidence="1">
    <location>
        <begin position="21"/>
        <end position="77"/>
    </location>
</feature>
<accession>A0ABT9HMD4</accession>
<organism evidence="2 3">
    <name type="scientific">Qipengyuania profundimaris</name>
    <dbReference type="NCBI Taxonomy" id="3067652"/>
    <lineage>
        <taxon>Bacteria</taxon>
        <taxon>Pseudomonadati</taxon>
        <taxon>Pseudomonadota</taxon>
        <taxon>Alphaproteobacteria</taxon>
        <taxon>Sphingomonadales</taxon>
        <taxon>Erythrobacteraceae</taxon>
        <taxon>Qipengyuania</taxon>
    </lineage>
</organism>
<dbReference type="EMBL" id="JAVAIM010000001">
    <property type="protein sequence ID" value="MDP4574160.1"/>
    <property type="molecule type" value="Genomic_DNA"/>
</dbReference>
<protein>
    <recommendedName>
        <fullName evidence="4">C-type lysozyme inhibitor domain-containing protein</fullName>
    </recommendedName>
</protein>